<dbReference type="Gene3D" id="3.30.420.10">
    <property type="entry name" value="Ribonuclease H-like superfamily/Ribonuclease H"/>
    <property type="match status" value="1"/>
</dbReference>
<keyword evidence="3" id="KW-0808">Transferase</keyword>
<name>A0A1J9R9P2_9PEZI</name>
<dbReference type="GO" id="GO:0004523">
    <property type="term" value="F:RNA-DNA hybrid ribonuclease activity"/>
    <property type="evidence" value="ECO:0007669"/>
    <property type="project" value="InterPro"/>
</dbReference>
<dbReference type="GO" id="GO:0003964">
    <property type="term" value="F:RNA-directed DNA polymerase activity"/>
    <property type="evidence" value="ECO:0007669"/>
    <property type="project" value="UniProtKB-KW"/>
</dbReference>
<comment type="caution">
    <text evidence="3">The sequence shown here is derived from an EMBL/GenBank/DDBJ whole genome shotgun (WGS) entry which is preliminary data.</text>
</comment>
<evidence type="ECO:0000313" key="3">
    <source>
        <dbReference type="EMBL" id="OJD36898.1"/>
    </source>
</evidence>
<evidence type="ECO:0000313" key="4">
    <source>
        <dbReference type="Proteomes" id="UP000183809"/>
    </source>
</evidence>
<dbReference type="InterPro" id="IPR012337">
    <property type="entry name" value="RNaseH-like_sf"/>
</dbReference>
<reference evidence="3 4" key="1">
    <citation type="submission" date="2016-10" db="EMBL/GenBank/DDBJ databases">
        <title>Proteomics and genomics reveal pathogen-plant mechanisms compatible with a hemibiotrophic lifestyle of Diplodia corticola.</title>
        <authorList>
            <person name="Fernandes I."/>
            <person name="De Jonge R."/>
            <person name="Van De Peer Y."/>
            <person name="Devreese B."/>
            <person name="Alves A."/>
            <person name="Esteves A.C."/>
        </authorList>
    </citation>
    <scope>NUCLEOTIDE SEQUENCE [LARGE SCALE GENOMIC DNA]</scope>
    <source>
        <strain evidence="3 4">CBS 112549</strain>
    </source>
</reference>
<dbReference type="Proteomes" id="UP000183809">
    <property type="component" value="Unassembled WGS sequence"/>
</dbReference>
<evidence type="ECO:0000259" key="2">
    <source>
        <dbReference type="PROSITE" id="PS50879"/>
    </source>
</evidence>
<organism evidence="3 4">
    <name type="scientific">Diplodia corticola</name>
    <dbReference type="NCBI Taxonomy" id="236234"/>
    <lineage>
        <taxon>Eukaryota</taxon>
        <taxon>Fungi</taxon>
        <taxon>Dikarya</taxon>
        <taxon>Ascomycota</taxon>
        <taxon>Pezizomycotina</taxon>
        <taxon>Dothideomycetes</taxon>
        <taxon>Dothideomycetes incertae sedis</taxon>
        <taxon>Botryosphaeriales</taxon>
        <taxon>Botryosphaeriaceae</taxon>
        <taxon>Diplodia</taxon>
    </lineage>
</organism>
<protein>
    <submittedName>
        <fullName evidence="3">Reverse transcriptase</fullName>
    </submittedName>
</protein>
<dbReference type="PROSITE" id="PS50879">
    <property type="entry name" value="RNASE_H_1"/>
    <property type="match status" value="1"/>
</dbReference>
<dbReference type="EMBL" id="MNUE01000009">
    <property type="protein sequence ID" value="OJD36898.1"/>
    <property type="molecule type" value="Genomic_DNA"/>
</dbReference>
<dbReference type="AlphaFoldDB" id="A0A1J9R9P2"/>
<accession>A0A1J9R9P2</accession>
<dbReference type="InterPro" id="IPR036397">
    <property type="entry name" value="RNaseH_sf"/>
</dbReference>
<keyword evidence="4" id="KW-1185">Reference proteome</keyword>
<dbReference type="GO" id="GO:0003676">
    <property type="term" value="F:nucleic acid binding"/>
    <property type="evidence" value="ECO:0007669"/>
    <property type="project" value="InterPro"/>
</dbReference>
<dbReference type="InterPro" id="IPR002156">
    <property type="entry name" value="RNaseH_domain"/>
</dbReference>
<dbReference type="Pfam" id="PF00075">
    <property type="entry name" value="RNase_H"/>
    <property type="match status" value="1"/>
</dbReference>
<dbReference type="GeneID" id="31020061"/>
<keyword evidence="3" id="KW-0695">RNA-directed DNA polymerase</keyword>
<feature type="region of interest" description="Disordered" evidence="1">
    <location>
        <begin position="1"/>
        <end position="48"/>
    </location>
</feature>
<keyword evidence="3" id="KW-0548">Nucleotidyltransferase</keyword>
<dbReference type="OrthoDB" id="421040at2759"/>
<feature type="region of interest" description="Disordered" evidence="1">
    <location>
        <begin position="114"/>
        <end position="134"/>
    </location>
</feature>
<gene>
    <name evidence="3" type="ORF">BKCO1_9000154</name>
</gene>
<sequence length="273" mass="30183">MPKQHGSSTRNHRQAPYVPRQSQREREGTRANLADGEGFGPTDSQRGDMYDLGFNVVKRNRVDATRIAMQAHEEPPDDKTIVLFTDASLPGGQGIRVIGGIAVVRVLPSDADQSATASAGESEQNPGQAPDKFRLDGVTGEEFTIEDRLEDGPLRHRQLEVEELELVAMLRGFEYAVSEVEIRELGDLTTSHLLLWSDCFGGLNTLRLFRAGDSAWQDHPSAWVLRQILECARKLRDCGVYVKCQWVPGHSNIPGNEEADRIAKAAAAGKPWK</sequence>
<evidence type="ECO:0000256" key="1">
    <source>
        <dbReference type="SAM" id="MobiDB-lite"/>
    </source>
</evidence>
<feature type="domain" description="RNase H type-1" evidence="2">
    <location>
        <begin position="77"/>
        <end position="268"/>
    </location>
</feature>
<dbReference type="SUPFAM" id="SSF53098">
    <property type="entry name" value="Ribonuclease H-like"/>
    <property type="match status" value="1"/>
</dbReference>
<proteinExistence type="predicted"/>
<feature type="compositionally biased region" description="Polar residues" evidence="1">
    <location>
        <begin position="114"/>
        <end position="127"/>
    </location>
</feature>
<dbReference type="RefSeq" id="XP_020133158.1">
    <property type="nucleotide sequence ID" value="XM_020280100.1"/>
</dbReference>